<name>A0A0F9ZP54_9BACT</name>
<evidence type="ECO:0000259" key="1">
    <source>
        <dbReference type="PROSITE" id="PS51747"/>
    </source>
</evidence>
<comment type="caution">
    <text evidence="2">The sequence shown here is derived from an EMBL/GenBank/DDBJ whole genome shotgun (WGS) entry which is preliminary data.</text>
</comment>
<sequence length="159" mass="17859">MNLTKKQIETLKKLMINSAKKGNLANSGMVIGGGRIIATSESLVVTNHNATDHSERMLVEKVCKKYQSHYTPDLTMVTVCQPCLMCLSACSQAGYNKIAYIIPAQKYVDKIPWMSDNTKINVGKTAKTMTDPIEFVQLPQYETEFSKVFEKVMIHHLTK</sequence>
<dbReference type="SUPFAM" id="SSF53927">
    <property type="entry name" value="Cytidine deaminase-like"/>
    <property type="match status" value="1"/>
</dbReference>
<proteinExistence type="predicted"/>
<dbReference type="PROSITE" id="PS51747">
    <property type="entry name" value="CYT_DCMP_DEAMINASES_2"/>
    <property type="match status" value="1"/>
</dbReference>
<protein>
    <recommendedName>
        <fullName evidence="1">CMP/dCMP-type deaminase domain-containing protein</fullName>
    </recommendedName>
</protein>
<dbReference type="Proteomes" id="UP000033995">
    <property type="component" value="Unassembled WGS sequence"/>
</dbReference>
<evidence type="ECO:0000313" key="2">
    <source>
        <dbReference type="EMBL" id="KKP46103.1"/>
    </source>
</evidence>
<dbReference type="Pfam" id="PF00383">
    <property type="entry name" value="dCMP_cyt_deam_1"/>
    <property type="match status" value="1"/>
</dbReference>
<dbReference type="EMBL" id="LBOZ01000014">
    <property type="protein sequence ID" value="KKP46103.1"/>
    <property type="molecule type" value="Genomic_DNA"/>
</dbReference>
<dbReference type="GO" id="GO:0003824">
    <property type="term" value="F:catalytic activity"/>
    <property type="evidence" value="ECO:0007669"/>
    <property type="project" value="InterPro"/>
</dbReference>
<gene>
    <name evidence="2" type="ORF">UR38_C0014G0008</name>
</gene>
<reference evidence="2 3" key="1">
    <citation type="journal article" date="2015" name="Nature">
        <title>rRNA introns, odd ribosomes, and small enigmatic genomes across a large radiation of phyla.</title>
        <authorList>
            <person name="Brown C.T."/>
            <person name="Hug L.A."/>
            <person name="Thomas B.C."/>
            <person name="Sharon I."/>
            <person name="Castelle C.J."/>
            <person name="Singh A."/>
            <person name="Wilkins M.J."/>
            <person name="Williams K.H."/>
            <person name="Banfield J.F."/>
        </authorList>
    </citation>
    <scope>NUCLEOTIDE SEQUENCE [LARGE SCALE GENOMIC DNA]</scope>
</reference>
<dbReference type="InterPro" id="IPR002125">
    <property type="entry name" value="CMP_dCMP_dom"/>
</dbReference>
<dbReference type="AlphaFoldDB" id="A0A0F9ZP54"/>
<accession>A0A0F9ZP54</accession>
<organism evidence="2 3">
    <name type="scientific">Candidatus Woesebacteria bacterium GW2011_GWA2_33_28</name>
    <dbReference type="NCBI Taxonomy" id="1618561"/>
    <lineage>
        <taxon>Bacteria</taxon>
        <taxon>Candidatus Woeseibacteriota</taxon>
    </lineage>
</organism>
<dbReference type="InterPro" id="IPR016193">
    <property type="entry name" value="Cytidine_deaminase-like"/>
</dbReference>
<feature type="domain" description="CMP/dCMP-type deaminase" evidence="1">
    <location>
        <begin position="6"/>
        <end position="121"/>
    </location>
</feature>
<evidence type="ECO:0000313" key="3">
    <source>
        <dbReference type="Proteomes" id="UP000033995"/>
    </source>
</evidence>
<dbReference type="Gene3D" id="3.40.140.10">
    <property type="entry name" value="Cytidine Deaminase, domain 2"/>
    <property type="match status" value="1"/>
</dbReference>
<dbReference type="CDD" id="cd01285">
    <property type="entry name" value="nucleoside_deaminase"/>
    <property type="match status" value="1"/>
</dbReference>